<dbReference type="Proteomes" id="UP000320674">
    <property type="component" value="Unassembled WGS sequence"/>
</dbReference>
<dbReference type="AlphaFoldDB" id="A0A552HH87"/>
<dbReference type="GO" id="GO:0031146">
    <property type="term" value="P:SCF-dependent proteasomal ubiquitin-dependent protein catabolic process"/>
    <property type="evidence" value="ECO:0007669"/>
    <property type="project" value="TreeGrafter"/>
</dbReference>
<evidence type="ECO:0008006" key="3">
    <source>
        <dbReference type="Google" id="ProtNLM"/>
    </source>
</evidence>
<evidence type="ECO:0000313" key="2">
    <source>
        <dbReference type="Proteomes" id="UP000320674"/>
    </source>
</evidence>
<accession>A0A552HH87</accession>
<reference evidence="1 2" key="1">
    <citation type="submission" date="2019-01" db="EMBL/GenBank/DDBJ databases">
        <title>Coherence of Microcystis species and biogeography revealed through population genomics.</title>
        <authorList>
            <person name="Perez-Carrascal O.M."/>
            <person name="Terrat Y."/>
            <person name="Giani A."/>
            <person name="Fortin N."/>
            <person name="Tromas N."/>
            <person name="Shapiro B.J."/>
        </authorList>
    </citation>
    <scope>NUCLEOTIDE SEQUENCE [LARGE SCALE GENOMIC DNA]</scope>
    <source>
        <strain evidence="1">Mv_BB_P_19951000_S68D</strain>
    </source>
</reference>
<protein>
    <recommendedName>
        <fullName evidence="3">Leucine-rich repeat domain-containing protein</fullName>
    </recommendedName>
</protein>
<comment type="caution">
    <text evidence="1">The sequence shown here is derived from an EMBL/GenBank/DDBJ whole genome shotgun (WGS) entry which is preliminary data.</text>
</comment>
<dbReference type="GO" id="GO:0019005">
    <property type="term" value="C:SCF ubiquitin ligase complex"/>
    <property type="evidence" value="ECO:0007669"/>
    <property type="project" value="TreeGrafter"/>
</dbReference>
<dbReference type="PANTHER" id="PTHR13318">
    <property type="entry name" value="PARTNER OF PAIRED, ISOFORM B-RELATED"/>
    <property type="match status" value="1"/>
</dbReference>
<name>A0A552HH87_MICVR</name>
<dbReference type="InterPro" id="IPR032675">
    <property type="entry name" value="LRR_dom_sf"/>
</dbReference>
<dbReference type="Gene3D" id="3.80.10.10">
    <property type="entry name" value="Ribonuclease Inhibitor"/>
    <property type="match status" value="2"/>
</dbReference>
<gene>
    <name evidence="1" type="ORF">EWV77_16530</name>
</gene>
<organism evidence="1 2">
    <name type="scientific">Microcystis viridis Mv_BB_P_19951000_S68D</name>
    <dbReference type="NCBI Taxonomy" id="2486270"/>
    <lineage>
        <taxon>Bacteria</taxon>
        <taxon>Bacillati</taxon>
        <taxon>Cyanobacteriota</taxon>
        <taxon>Cyanophyceae</taxon>
        <taxon>Oscillatoriophycideae</taxon>
        <taxon>Chroococcales</taxon>
        <taxon>Microcystaceae</taxon>
        <taxon>Microcystis</taxon>
    </lineage>
</organism>
<dbReference type="SUPFAM" id="SSF52047">
    <property type="entry name" value="RNI-like"/>
    <property type="match status" value="1"/>
</dbReference>
<evidence type="ECO:0000313" key="1">
    <source>
        <dbReference type="EMBL" id="TRU70566.1"/>
    </source>
</evidence>
<dbReference type="EMBL" id="SFAZ01000238">
    <property type="protein sequence ID" value="TRU70566.1"/>
    <property type="molecule type" value="Genomic_DNA"/>
</dbReference>
<proteinExistence type="predicted"/>
<sequence length="271" mass="30400">MSTSQLAQAQAIEYLRSLYASVEVDEHGNAVKVRWGHHCTVIDTGLESLSKLTTLIELELAQMTDARLAYLSRLVNLKRLSFHAPAASEASRITDNGLLYLTPLVNLEHLDLGNFAKITDTGLPYLLNLKKLQFLNLNGISLVTVKGLEQLKGLSELRYLGVMSTLSLEYVQHFPKLEIVYAWDKNDSEIQYLETLNNLQELYIACSTFDKILEITDLSVKTLIKLKSLKILYLWDTKISEGGLRQIQNALPNCEIDTGAIKEKMAEGSKV</sequence>